<organism evidence="1 2">
    <name type="scientific">Sphingomonas agrestis</name>
    <dbReference type="NCBI Taxonomy" id="3080540"/>
    <lineage>
        <taxon>Bacteria</taxon>
        <taxon>Pseudomonadati</taxon>
        <taxon>Pseudomonadota</taxon>
        <taxon>Alphaproteobacteria</taxon>
        <taxon>Sphingomonadales</taxon>
        <taxon>Sphingomonadaceae</taxon>
        <taxon>Sphingomonas</taxon>
    </lineage>
</organism>
<evidence type="ECO:0000313" key="1">
    <source>
        <dbReference type="EMBL" id="MDV3455380.1"/>
    </source>
</evidence>
<gene>
    <name evidence="1" type="ORF">RZN05_00170</name>
</gene>
<accession>A0ABU3Y1X7</accession>
<dbReference type="EMBL" id="JAWJEJ010000001">
    <property type="protein sequence ID" value="MDV3455380.1"/>
    <property type="molecule type" value="Genomic_DNA"/>
</dbReference>
<dbReference type="RefSeq" id="WP_317224604.1">
    <property type="nucleotide sequence ID" value="NZ_JAWJEJ010000001.1"/>
</dbReference>
<proteinExistence type="predicted"/>
<protein>
    <submittedName>
        <fullName evidence="1">Uncharacterized protein</fullName>
    </submittedName>
</protein>
<evidence type="ECO:0000313" key="2">
    <source>
        <dbReference type="Proteomes" id="UP001273531"/>
    </source>
</evidence>
<sequence length="581" mass="59738">MSTSADRRMRGARNRLVDLLGIGEALPLRDLPVTAAPPIVPYGGGATITVEDAEPGVEYRLRGQAGAPLPSGLTVNATGEGDTLELAMPKIYEPITFTVEAARTSGRTALLLGTAPVAIGLDSSIPAVVAGFDGVPALIDFAAAITVELPHSQEAVAYRLVNRPPKDRAADTDLAALDTDILLSEGGDVRGTGGPITLRSKPLTDDSVVRVRLVKTFPGRRETQVSLLTVPLPVYVRADRNRPVAVAPPVVDYAGTPTLTVGGAQAGVQYALHLAPIPDASFDRAEPPNPASLSVATDGGPVRVRPPRLPMLFEPLPGFTAAGTPKKGAGTDLALPMPALTGDSFAVVAATKQHGTRDASFESSVILASASVALVRPSPSPNLRIEASIAGDKLVQLRALAGEAGVFYAISAANKLLGELYLHQRAAGDPSRNKGIDLLTVGVDFVVAADPTSAAPPPVPRLDLDARKLPVELAVTARRAMTGLTKPLAAAKVVIAAPPTITAEFADQKAKVTIADAPATVRHQLLVDGVAAGDPVPGTGKPLVLTTGALRTGAVVELLLLDAADAGTSVERRVAVPPPGS</sequence>
<comment type="caution">
    <text evidence="1">The sequence shown here is derived from an EMBL/GenBank/DDBJ whole genome shotgun (WGS) entry which is preliminary data.</text>
</comment>
<keyword evidence="2" id="KW-1185">Reference proteome</keyword>
<dbReference type="Proteomes" id="UP001273531">
    <property type="component" value="Unassembled WGS sequence"/>
</dbReference>
<reference evidence="1 2" key="1">
    <citation type="submission" date="2023-10" db="EMBL/GenBank/DDBJ databases">
        <title>Sphingomonas sp. HF-S4 16S ribosomal RNA gene Genome sequencing and assembly.</title>
        <authorList>
            <person name="Lee H."/>
        </authorList>
    </citation>
    <scope>NUCLEOTIDE SEQUENCE [LARGE SCALE GENOMIC DNA]</scope>
    <source>
        <strain evidence="1 2">HF-S4</strain>
    </source>
</reference>
<name>A0ABU3Y1X7_9SPHN</name>